<reference evidence="2 3" key="1">
    <citation type="submission" date="2020-08" db="EMBL/GenBank/DDBJ databases">
        <title>Genomic Encyclopedia of Type Strains, Phase IV (KMG-IV): sequencing the most valuable type-strain genomes for metagenomic binning, comparative biology and taxonomic classification.</title>
        <authorList>
            <person name="Goeker M."/>
        </authorList>
    </citation>
    <scope>NUCLEOTIDE SEQUENCE [LARGE SCALE GENOMIC DNA]</scope>
    <source>
        <strain evidence="2 3">DSM 27471</strain>
    </source>
</reference>
<dbReference type="AlphaFoldDB" id="A0A7W5DPI7"/>
<feature type="transmembrane region" description="Helical" evidence="1">
    <location>
        <begin position="12"/>
        <end position="33"/>
    </location>
</feature>
<evidence type="ECO:0000313" key="3">
    <source>
        <dbReference type="Proteomes" id="UP000544222"/>
    </source>
</evidence>
<evidence type="ECO:0000313" key="2">
    <source>
        <dbReference type="EMBL" id="MBB3186719.1"/>
    </source>
</evidence>
<keyword evidence="1" id="KW-0472">Membrane</keyword>
<dbReference type="EMBL" id="JACHYB010000001">
    <property type="protein sequence ID" value="MBB3186719.1"/>
    <property type="molecule type" value="Genomic_DNA"/>
</dbReference>
<gene>
    <name evidence="2" type="ORF">FHX64_000882</name>
</gene>
<keyword evidence="1" id="KW-1133">Transmembrane helix</keyword>
<name>A0A7W5DPI7_9PORP</name>
<organism evidence="2 3">
    <name type="scientific">Microbacter margulisiae</name>
    <dbReference type="NCBI Taxonomy" id="1350067"/>
    <lineage>
        <taxon>Bacteria</taxon>
        <taxon>Pseudomonadati</taxon>
        <taxon>Bacteroidota</taxon>
        <taxon>Bacteroidia</taxon>
        <taxon>Bacteroidales</taxon>
        <taxon>Porphyromonadaceae</taxon>
        <taxon>Microbacter</taxon>
    </lineage>
</organism>
<keyword evidence="3" id="KW-1185">Reference proteome</keyword>
<dbReference type="Pfam" id="PF19628">
    <property type="entry name" value="DUF6132"/>
    <property type="match status" value="1"/>
</dbReference>
<dbReference type="Proteomes" id="UP000544222">
    <property type="component" value="Unassembled WGS sequence"/>
</dbReference>
<proteinExistence type="predicted"/>
<sequence length="79" mass="9077">MKNWITKFLKNNYLNIIGIVLGAIGGFFYWHFVGCTSGHCPITGSPYYSTLYGAILGWLLFSMFKPNKKKQKHIEENND</sequence>
<comment type="caution">
    <text evidence="2">The sequence shown here is derived from an EMBL/GenBank/DDBJ whole genome shotgun (WGS) entry which is preliminary data.</text>
</comment>
<accession>A0A7W5DPI7</accession>
<protein>
    <submittedName>
        <fullName evidence="2">Uncharacterized protein</fullName>
    </submittedName>
</protein>
<keyword evidence="1" id="KW-0812">Transmembrane</keyword>
<evidence type="ECO:0000256" key="1">
    <source>
        <dbReference type="SAM" id="Phobius"/>
    </source>
</evidence>
<feature type="transmembrane region" description="Helical" evidence="1">
    <location>
        <begin position="45"/>
        <end position="64"/>
    </location>
</feature>
<dbReference type="RefSeq" id="WP_183412572.1">
    <property type="nucleotide sequence ID" value="NZ_JACHYB010000001.1"/>
</dbReference>
<dbReference type="InterPro" id="IPR045764">
    <property type="entry name" value="DUF6132"/>
</dbReference>